<proteinExistence type="inferred from homology"/>
<keyword evidence="7" id="KW-0801">TPQ</keyword>
<dbReference type="Gene3D" id="3.10.450.40">
    <property type="match status" value="1"/>
</dbReference>
<comment type="similarity">
    <text evidence="4">Belongs to the copper/topaquinone oxidase family.</text>
</comment>
<accession>A0A382DTT4</accession>
<evidence type="ECO:0000256" key="6">
    <source>
        <dbReference type="ARBA" id="ARBA00022723"/>
    </source>
</evidence>
<evidence type="ECO:0000256" key="11">
    <source>
        <dbReference type="ARBA" id="ARBA00048032"/>
    </source>
</evidence>
<dbReference type="InterPro" id="IPR049948">
    <property type="entry name" value="Cu_Am_ox_TPQ-bd"/>
</dbReference>
<comment type="cofactor">
    <cofactor evidence="3">
        <name>Zn(2+)</name>
        <dbReference type="ChEBI" id="CHEBI:29105"/>
    </cofactor>
</comment>
<evidence type="ECO:0000256" key="3">
    <source>
        <dbReference type="ARBA" id="ARBA00001947"/>
    </source>
</evidence>
<dbReference type="EMBL" id="UINC01040931">
    <property type="protein sequence ID" value="SVB41492.1"/>
    <property type="molecule type" value="Genomic_DNA"/>
</dbReference>
<comment type="cofactor">
    <cofactor evidence="1">
        <name>Cu cation</name>
        <dbReference type="ChEBI" id="CHEBI:23378"/>
    </cofactor>
</comment>
<evidence type="ECO:0000259" key="13">
    <source>
        <dbReference type="Pfam" id="PF02728"/>
    </source>
</evidence>
<dbReference type="Gene3D" id="2.70.98.20">
    <property type="entry name" value="Copper amine oxidase, catalytic domain"/>
    <property type="match status" value="1"/>
</dbReference>
<organism evidence="14">
    <name type="scientific">marine metagenome</name>
    <dbReference type="NCBI Taxonomy" id="408172"/>
    <lineage>
        <taxon>unclassified sequences</taxon>
        <taxon>metagenomes</taxon>
        <taxon>ecological metagenomes</taxon>
    </lineage>
</organism>
<dbReference type="InterPro" id="IPR015802">
    <property type="entry name" value="Cu_amine_oxidase_N3"/>
</dbReference>
<evidence type="ECO:0008006" key="15">
    <source>
        <dbReference type="Google" id="ProtNLM"/>
    </source>
</evidence>
<feature type="domain" description="Copper amine oxidase N3-terminal" evidence="13">
    <location>
        <begin position="78"/>
        <end position="174"/>
    </location>
</feature>
<evidence type="ECO:0000256" key="5">
    <source>
        <dbReference type="ARBA" id="ARBA00011738"/>
    </source>
</evidence>
<name>A0A382DTT4_9ZZZZ</name>
<dbReference type="PANTHER" id="PTHR10638:SF86">
    <property type="entry name" value="COPPER AMINE OXIDASE 1-RELATED"/>
    <property type="match status" value="1"/>
</dbReference>
<comment type="subunit">
    <text evidence="5">Homodimer.</text>
</comment>
<dbReference type="Pfam" id="PF02728">
    <property type="entry name" value="Cu_amine_oxidN3"/>
    <property type="match status" value="1"/>
</dbReference>
<dbReference type="PROSITE" id="PS01164">
    <property type="entry name" value="COPPER_AMINE_OXID_1"/>
    <property type="match status" value="1"/>
</dbReference>
<evidence type="ECO:0000313" key="14">
    <source>
        <dbReference type="EMBL" id="SVB41492.1"/>
    </source>
</evidence>
<dbReference type="SUPFAM" id="SSF49998">
    <property type="entry name" value="Amine oxidase catalytic domain"/>
    <property type="match status" value="1"/>
</dbReference>
<feature type="non-terminal residue" evidence="14">
    <location>
        <position position="587"/>
    </location>
</feature>
<keyword evidence="8" id="KW-0560">Oxidoreductase</keyword>
<keyword evidence="10" id="KW-0464">Manganese</keyword>
<dbReference type="Pfam" id="PF01179">
    <property type="entry name" value="Cu_amine_oxid"/>
    <property type="match status" value="1"/>
</dbReference>
<evidence type="ECO:0000259" key="12">
    <source>
        <dbReference type="Pfam" id="PF01179"/>
    </source>
</evidence>
<dbReference type="GO" id="GO:0048038">
    <property type="term" value="F:quinone binding"/>
    <property type="evidence" value="ECO:0007669"/>
    <property type="project" value="InterPro"/>
</dbReference>
<dbReference type="InterPro" id="IPR015798">
    <property type="entry name" value="Cu_amine_oxidase_C"/>
</dbReference>
<dbReference type="AlphaFoldDB" id="A0A382DTT4"/>
<sequence>RSHKNFDENTMFINISLVEQEKEKIRTFKSGDDFPRTLRIRGIDSNGDGGFVVIVDMKANEISSFDRVSKEAQVPYSFAEVFMAIELTKADNDYQEALKKRGISDLDLVQIDPWPAGGIVHESIKKGHRALKTISFLKENETDNGYAKPINGVISHVDLTLQKVTHVEDHGVVPLPKAHARYDSDSQSNLRELPKKIDITQPEGPGFKVDGNLISWEGWQVRVSVNPDEGPVLHQVSLNGRSILHRMALSDMVVPYGTADPMHTWKAVHDGTEYGFGSLVNSLTLGCDCLGEIRYLDANMLMFDGSVNTIENAICIHEEDYGIQWKHSDMNGGANEVRRSRRLVISSIATIGNYDYGLFWYLYLDGNIQCEVKLTGIVGISAYDEKIHRDDQDFRITDELVSPVHQHLFCVRLDWDLEGDNNQLFETNIETLPISDENPDGMQVRVVSTHLKKESEAKRDISPSSSRVWKIINANKTNSYGLPVGYKLLPGNTPTLLAHPDSPPGIRASFSKHNLWATPFHEDEQAAGGQFSVMHSGEGGLDDITASDRDISECDLVTWHTFGVTHVPRPEDWPVMPVEYCGFHLIP</sequence>
<dbReference type="InterPro" id="IPR036460">
    <property type="entry name" value="Cu_amine_oxidase_C_sf"/>
</dbReference>
<dbReference type="PROSITE" id="PS01165">
    <property type="entry name" value="COPPER_AMINE_OXID_2"/>
    <property type="match status" value="1"/>
</dbReference>
<keyword evidence="9" id="KW-0186">Copper</keyword>
<dbReference type="SUPFAM" id="SSF54416">
    <property type="entry name" value="Amine oxidase N-terminal region"/>
    <property type="match status" value="1"/>
</dbReference>
<gene>
    <name evidence="14" type="ORF">METZ01_LOCUS194346</name>
</gene>
<comment type="cofactor">
    <cofactor evidence="2">
        <name>Mn(2+)</name>
        <dbReference type="ChEBI" id="CHEBI:29035"/>
    </cofactor>
</comment>
<keyword evidence="6" id="KW-0479">Metal-binding</keyword>
<dbReference type="GO" id="GO:0009308">
    <property type="term" value="P:amine metabolic process"/>
    <property type="evidence" value="ECO:0007669"/>
    <property type="project" value="InterPro"/>
</dbReference>
<evidence type="ECO:0000256" key="1">
    <source>
        <dbReference type="ARBA" id="ARBA00001935"/>
    </source>
</evidence>
<dbReference type="InterPro" id="IPR049947">
    <property type="entry name" value="Cu_Am_Ox_Cu-bd"/>
</dbReference>
<dbReference type="GO" id="GO:0008131">
    <property type="term" value="F:primary methylamine oxidase activity"/>
    <property type="evidence" value="ECO:0007669"/>
    <property type="project" value="UniProtKB-EC"/>
</dbReference>
<dbReference type="InterPro" id="IPR016182">
    <property type="entry name" value="Cu_amine_oxidase_N-reg"/>
</dbReference>
<dbReference type="NCBIfam" id="NF008559">
    <property type="entry name" value="PRK11504.1"/>
    <property type="match status" value="1"/>
</dbReference>
<feature type="non-terminal residue" evidence="14">
    <location>
        <position position="1"/>
    </location>
</feature>
<evidence type="ECO:0000256" key="8">
    <source>
        <dbReference type="ARBA" id="ARBA00023002"/>
    </source>
</evidence>
<evidence type="ECO:0000256" key="10">
    <source>
        <dbReference type="ARBA" id="ARBA00023211"/>
    </source>
</evidence>
<evidence type="ECO:0000256" key="7">
    <source>
        <dbReference type="ARBA" id="ARBA00022772"/>
    </source>
</evidence>
<comment type="catalytic activity">
    <reaction evidence="11">
        <text>a primary methyl amine + O2 + H2O = an aldehyde + H2O2 + NH4(+)</text>
        <dbReference type="Rhea" id="RHEA:16153"/>
        <dbReference type="ChEBI" id="CHEBI:15377"/>
        <dbReference type="ChEBI" id="CHEBI:15379"/>
        <dbReference type="ChEBI" id="CHEBI:16240"/>
        <dbReference type="ChEBI" id="CHEBI:17478"/>
        <dbReference type="ChEBI" id="CHEBI:28938"/>
        <dbReference type="ChEBI" id="CHEBI:228804"/>
        <dbReference type="EC" id="1.4.3.21"/>
    </reaction>
</comment>
<evidence type="ECO:0000256" key="4">
    <source>
        <dbReference type="ARBA" id="ARBA00007983"/>
    </source>
</evidence>
<dbReference type="PANTHER" id="PTHR10638">
    <property type="entry name" value="COPPER AMINE OXIDASE"/>
    <property type="match status" value="1"/>
</dbReference>
<protein>
    <recommendedName>
        <fullName evidence="15">Amine oxidase</fullName>
    </recommendedName>
</protein>
<dbReference type="GO" id="GO:0005507">
    <property type="term" value="F:copper ion binding"/>
    <property type="evidence" value="ECO:0007669"/>
    <property type="project" value="InterPro"/>
</dbReference>
<reference evidence="14" key="1">
    <citation type="submission" date="2018-05" db="EMBL/GenBank/DDBJ databases">
        <authorList>
            <person name="Lanie J.A."/>
            <person name="Ng W.-L."/>
            <person name="Kazmierczak K.M."/>
            <person name="Andrzejewski T.M."/>
            <person name="Davidsen T.M."/>
            <person name="Wayne K.J."/>
            <person name="Tettelin H."/>
            <person name="Glass J.I."/>
            <person name="Rusch D."/>
            <person name="Podicherti R."/>
            <person name="Tsui H.-C.T."/>
            <person name="Winkler M.E."/>
        </authorList>
    </citation>
    <scope>NUCLEOTIDE SEQUENCE</scope>
</reference>
<feature type="domain" description="Copper amine oxidase catalytic" evidence="12">
    <location>
        <begin position="198"/>
        <end position="587"/>
    </location>
</feature>
<evidence type="ECO:0000256" key="9">
    <source>
        <dbReference type="ARBA" id="ARBA00023008"/>
    </source>
</evidence>
<evidence type="ECO:0000256" key="2">
    <source>
        <dbReference type="ARBA" id="ARBA00001936"/>
    </source>
</evidence>
<dbReference type="InterPro" id="IPR000269">
    <property type="entry name" value="Cu_amine_oxidase"/>
</dbReference>